<dbReference type="InterPro" id="IPR018669">
    <property type="entry name" value="Toxin_HigB"/>
</dbReference>
<accession>A0A1G6YJE1</accession>
<dbReference type="GO" id="GO:0004519">
    <property type="term" value="F:endonuclease activity"/>
    <property type="evidence" value="ECO:0007669"/>
    <property type="project" value="InterPro"/>
</dbReference>
<dbReference type="AlphaFoldDB" id="A0A1G6YJE1"/>
<protein>
    <submittedName>
        <fullName evidence="1">mRNA interferase HigB</fullName>
    </submittedName>
</protein>
<dbReference type="STRING" id="1285928.SAMN04487894_1162"/>
<dbReference type="OrthoDB" id="9799912at2"/>
<dbReference type="EMBL" id="FMZO01000016">
    <property type="protein sequence ID" value="SDD90412.1"/>
    <property type="molecule type" value="Genomic_DNA"/>
</dbReference>
<name>A0A1G6YJE1_NIADE</name>
<gene>
    <name evidence="1" type="ORF">SAMN04487894_1162</name>
</gene>
<dbReference type="GO" id="GO:0110001">
    <property type="term" value="C:toxin-antitoxin complex"/>
    <property type="evidence" value="ECO:0007669"/>
    <property type="project" value="InterPro"/>
</dbReference>
<keyword evidence="2" id="KW-1185">Reference proteome</keyword>
<sequence length="105" mass="12227">MRVIAVRTLRDYCAGFVQAEQALLSWYKEASAANWNNPNELKAQYRSASVLNDKRVVFNIHGNAYRLLVDIEYRLKIVFVVWFGTHKQYDKIDAKKVGYVKADKK</sequence>
<dbReference type="RefSeq" id="WP_090392203.1">
    <property type="nucleotide sequence ID" value="NZ_FMZO01000016.1"/>
</dbReference>
<dbReference type="Proteomes" id="UP000198757">
    <property type="component" value="Unassembled WGS sequence"/>
</dbReference>
<organism evidence="1 2">
    <name type="scientific">Niabella drilacis (strain DSM 25811 / CCM 8410 / CCUG 62505 / LMG 26954 / E90)</name>
    <dbReference type="NCBI Taxonomy" id="1285928"/>
    <lineage>
        <taxon>Bacteria</taxon>
        <taxon>Pseudomonadati</taxon>
        <taxon>Bacteroidota</taxon>
        <taxon>Chitinophagia</taxon>
        <taxon>Chitinophagales</taxon>
        <taxon>Chitinophagaceae</taxon>
        <taxon>Niabella</taxon>
    </lineage>
</organism>
<evidence type="ECO:0000313" key="1">
    <source>
        <dbReference type="EMBL" id="SDD90412.1"/>
    </source>
</evidence>
<reference evidence="2" key="1">
    <citation type="submission" date="2016-10" db="EMBL/GenBank/DDBJ databases">
        <authorList>
            <person name="Varghese N."/>
            <person name="Submissions S."/>
        </authorList>
    </citation>
    <scope>NUCLEOTIDE SEQUENCE [LARGE SCALE GENOMIC DNA]</scope>
    <source>
        <strain evidence="2">DSM 25811 / CCM 8410 / LMG 26954 / E90</strain>
    </source>
</reference>
<dbReference type="Pfam" id="PF09907">
    <property type="entry name" value="HigB_toxin"/>
    <property type="match status" value="1"/>
</dbReference>
<proteinExistence type="predicted"/>
<dbReference type="GO" id="GO:0003723">
    <property type="term" value="F:RNA binding"/>
    <property type="evidence" value="ECO:0007669"/>
    <property type="project" value="InterPro"/>
</dbReference>
<evidence type="ECO:0000313" key="2">
    <source>
        <dbReference type="Proteomes" id="UP000198757"/>
    </source>
</evidence>